<feature type="region of interest" description="Disordered" evidence="1">
    <location>
        <begin position="233"/>
        <end position="258"/>
    </location>
</feature>
<feature type="compositionally biased region" description="Polar residues" evidence="1">
    <location>
        <begin position="172"/>
        <end position="185"/>
    </location>
</feature>
<keyword evidence="3" id="KW-1185">Reference proteome</keyword>
<reference evidence="2 3" key="1">
    <citation type="submission" date="2019-09" db="EMBL/GenBank/DDBJ databases">
        <title>A chromosome-level genome assembly of the Chinese tupelo Nyssa sinensis.</title>
        <authorList>
            <person name="Yang X."/>
            <person name="Kang M."/>
            <person name="Yang Y."/>
            <person name="Xiong H."/>
            <person name="Wang M."/>
            <person name="Zhang Z."/>
            <person name="Wang Z."/>
            <person name="Wu H."/>
            <person name="Ma T."/>
            <person name="Liu J."/>
            <person name="Xi Z."/>
        </authorList>
    </citation>
    <scope>NUCLEOTIDE SEQUENCE [LARGE SCALE GENOMIC DNA]</scope>
    <source>
        <strain evidence="2">J267</strain>
        <tissue evidence="2">Leaf</tissue>
    </source>
</reference>
<accession>A0A5J5BNP5</accession>
<gene>
    <name evidence="2" type="ORF">F0562_022348</name>
</gene>
<dbReference type="EMBL" id="CM018034">
    <property type="protein sequence ID" value="KAA8544336.1"/>
    <property type="molecule type" value="Genomic_DNA"/>
</dbReference>
<evidence type="ECO:0008006" key="4">
    <source>
        <dbReference type="Google" id="ProtNLM"/>
    </source>
</evidence>
<protein>
    <recommendedName>
        <fullName evidence="4">Aminotransferase-like plant mobile domain-containing protein</fullName>
    </recommendedName>
</protein>
<dbReference type="AlphaFoldDB" id="A0A5J5BNP5"/>
<organism evidence="2 3">
    <name type="scientific">Nyssa sinensis</name>
    <dbReference type="NCBI Taxonomy" id="561372"/>
    <lineage>
        <taxon>Eukaryota</taxon>
        <taxon>Viridiplantae</taxon>
        <taxon>Streptophyta</taxon>
        <taxon>Embryophyta</taxon>
        <taxon>Tracheophyta</taxon>
        <taxon>Spermatophyta</taxon>
        <taxon>Magnoliopsida</taxon>
        <taxon>eudicotyledons</taxon>
        <taxon>Gunneridae</taxon>
        <taxon>Pentapetalae</taxon>
        <taxon>asterids</taxon>
        <taxon>Cornales</taxon>
        <taxon>Nyssaceae</taxon>
        <taxon>Nyssa</taxon>
    </lineage>
</organism>
<evidence type="ECO:0000313" key="3">
    <source>
        <dbReference type="Proteomes" id="UP000325577"/>
    </source>
</evidence>
<proteinExistence type="predicted"/>
<evidence type="ECO:0000256" key="1">
    <source>
        <dbReference type="SAM" id="MobiDB-lite"/>
    </source>
</evidence>
<feature type="region of interest" description="Disordered" evidence="1">
    <location>
        <begin position="165"/>
        <end position="186"/>
    </location>
</feature>
<sequence>MGTNEDVFWKQVETAPLSAHVPKGPVVLRSEVDISESVKVPPNSVLRISIERNDFSHSFVNYLSRFGPITDWEEWTDDILANLVHIVRLTSVEILDNKDDTKGGRKANFSAWLRYFYKDIKPQKPSERGNPSGEENGPEFDSPHCLAAYLGAFGEGRQRQRLLGRMGRPSQRGKSPFQSSKSNDGAFQVNVAEVSPRQTLSSMPKPLKKKAKAKAKCTKVFSEAIVLEAKGAQEARDVPSGPSVPETVPSETQARVGDSAEGLAHDIKKGDLLSSYPIANLNDTLVRELQSSWTMAEDDDGLHNLIPDVLKTMGLSNDTTEPSVTADMNLVEELDATLEPLISKILLYSIPLPFLKRGGVPESGSGILEPMPSCVEWNGVLVVPQYVNLLGRALGRHLSIFAKFTRRAMIVRTSCFELLGNILLSLSSLEAKDISLDFLADLSGTVEVLERDALTLSWLRNHLVRLGHVPRHIAYIRELHQLESEHAKLCEQVTSFKRRITELKTSCDMGGVELGLGEEGLRRSTLLDIVYFHFL</sequence>
<name>A0A5J5BNP5_9ASTE</name>
<evidence type="ECO:0000313" key="2">
    <source>
        <dbReference type="EMBL" id="KAA8544336.1"/>
    </source>
</evidence>
<dbReference type="Proteomes" id="UP000325577">
    <property type="component" value="Linkage Group LG11"/>
</dbReference>